<organism evidence="2 3">
    <name type="scientific">Alishewanella maricola</name>
    <dbReference type="NCBI Taxonomy" id="2795740"/>
    <lineage>
        <taxon>Bacteria</taxon>
        <taxon>Pseudomonadati</taxon>
        <taxon>Pseudomonadota</taxon>
        <taxon>Gammaproteobacteria</taxon>
        <taxon>Alteromonadales</taxon>
        <taxon>Alteromonadaceae</taxon>
        <taxon>Alishewanella</taxon>
    </lineage>
</organism>
<gene>
    <name evidence="2" type="ORF">JAO78_006655</name>
</gene>
<protein>
    <submittedName>
        <fullName evidence="2">DUF1566 domain-containing protein</fullName>
    </submittedName>
</protein>
<feature type="chain" id="PRO_5047054906" evidence="1">
    <location>
        <begin position="23"/>
        <end position="221"/>
    </location>
</feature>
<reference evidence="2 3" key="1">
    <citation type="submission" date="2021-10" db="EMBL/GenBank/DDBJ databases">
        <title>Alishewanella koreense sp. nov. isolated from seawater of southwestern coast in South Korea and the proposal for the reclassification of Rheinheimera perlucida and Rheinheimera tuosuensis as Arsukibacterium perlucida and Arsukibacterium tuosuensis.</title>
        <authorList>
            <person name="Kim K.H."/>
            <person name="Ruan W."/>
            <person name="Kim K.R."/>
            <person name="Baek J.H."/>
            <person name="Jeon C.O."/>
        </authorList>
    </citation>
    <scope>NUCLEOTIDE SEQUENCE [LARGE SCALE GENOMIC DNA]</scope>
    <source>
        <strain evidence="2 3">16-MA</strain>
    </source>
</reference>
<dbReference type="RefSeq" id="WP_226750583.1">
    <property type="nucleotide sequence ID" value="NZ_JAEINI020000003.1"/>
</dbReference>
<evidence type="ECO:0000313" key="2">
    <source>
        <dbReference type="EMBL" id="MCB5226492.1"/>
    </source>
</evidence>
<dbReference type="Proteomes" id="UP000633814">
    <property type="component" value="Unassembled WGS sequence"/>
</dbReference>
<comment type="caution">
    <text evidence="2">The sequence shown here is derived from an EMBL/GenBank/DDBJ whole genome shotgun (WGS) entry which is preliminary data.</text>
</comment>
<proteinExistence type="predicted"/>
<evidence type="ECO:0000313" key="3">
    <source>
        <dbReference type="Proteomes" id="UP000633814"/>
    </source>
</evidence>
<keyword evidence="1" id="KW-0732">Signal</keyword>
<name>A0ABS8C2G0_9ALTE</name>
<accession>A0ABS8C2G0</accession>
<dbReference type="EMBL" id="JAEINI020000003">
    <property type="protein sequence ID" value="MCB5226492.1"/>
    <property type="molecule type" value="Genomic_DNA"/>
</dbReference>
<feature type="signal peptide" evidence="1">
    <location>
        <begin position="1"/>
        <end position="22"/>
    </location>
</feature>
<evidence type="ECO:0000256" key="1">
    <source>
        <dbReference type="SAM" id="SignalP"/>
    </source>
</evidence>
<keyword evidence="3" id="KW-1185">Reference proteome</keyword>
<sequence length="221" mass="23642">MLKKLLVIATLVTGLISGQASAAFVATDWKSIGDGLATLDTQTGLEWLDLTETGGKSINEVKALLDTVYAGWRLPTHDEIKTLAVSLFPTIEPRKDVFSNATVSSTAEQRATHSMFGQNVTGHTYGYYEVSGSTYGFSSRQVNGAAVWFSYHYATNLDKKRNYEGIYLVSDGGTTLSSINDPTININNPNAPINMADVSAPAGLAAAGVLILMMGARRKVA</sequence>